<keyword evidence="1" id="KW-0472">Membrane</keyword>
<evidence type="ECO:0000256" key="1">
    <source>
        <dbReference type="SAM" id="Phobius"/>
    </source>
</evidence>
<keyword evidence="1" id="KW-0812">Transmembrane</keyword>
<dbReference type="PROSITE" id="PS00409">
    <property type="entry name" value="PROKAR_NTER_METHYL"/>
    <property type="match status" value="1"/>
</dbReference>
<evidence type="ECO:0000313" key="3">
    <source>
        <dbReference type="Proteomes" id="UP000566711"/>
    </source>
</evidence>
<reference evidence="2 3" key="1">
    <citation type="submission" date="2020-07" db="EMBL/GenBank/DDBJ databases">
        <title>Novel species isolated from subtropical streams in China.</title>
        <authorList>
            <person name="Lu H."/>
        </authorList>
    </citation>
    <scope>NUCLEOTIDE SEQUENCE [LARGE SCALE GENOMIC DNA]</scope>
    <source>
        <strain evidence="2 3">FT3S</strain>
    </source>
</reference>
<protein>
    <submittedName>
        <fullName evidence="2">Prepilin-type N-terminal cleavage/methylation domain-containing protein</fullName>
    </submittedName>
</protein>
<dbReference type="Proteomes" id="UP000566711">
    <property type="component" value="Unassembled WGS sequence"/>
</dbReference>
<proteinExistence type="predicted"/>
<dbReference type="RefSeq" id="WP_182219720.1">
    <property type="nucleotide sequence ID" value="NZ_JACEZS010000018.1"/>
</dbReference>
<comment type="caution">
    <text evidence="2">The sequence shown here is derived from an EMBL/GenBank/DDBJ whole genome shotgun (WGS) entry which is preliminary data.</text>
</comment>
<dbReference type="EMBL" id="JACEZS010000018">
    <property type="protein sequence ID" value="MBA5607508.1"/>
    <property type="molecule type" value="Genomic_DNA"/>
</dbReference>
<dbReference type="InterPro" id="IPR012902">
    <property type="entry name" value="N_methyl_site"/>
</dbReference>
<dbReference type="NCBIfam" id="TIGR02532">
    <property type="entry name" value="IV_pilin_GFxxxE"/>
    <property type="match status" value="1"/>
</dbReference>
<dbReference type="SUPFAM" id="SSF54523">
    <property type="entry name" value="Pili subunits"/>
    <property type="match status" value="1"/>
</dbReference>
<accession>A0A7W2EKC0</accession>
<feature type="transmembrane region" description="Helical" evidence="1">
    <location>
        <begin position="13"/>
        <end position="36"/>
    </location>
</feature>
<keyword evidence="3" id="KW-1185">Reference proteome</keyword>
<dbReference type="Pfam" id="PF07963">
    <property type="entry name" value="N_methyl"/>
    <property type="match status" value="1"/>
</dbReference>
<dbReference type="Gene3D" id="3.30.700.10">
    <property type="entry name" value="Glycoprotein, Type 4 Pilin"/>
    <property type="match status" value="1"/>
</dbReference>
<gene>
    <name evidence="2" type="ORF">H3H36_19300</name>
</gene>
<name>A0A7W2EKC0_9BURK</name>
<organism evidence="2 3">
    <name type="scientific">Rugamonas fusca</name>
    <dbReference type="NCBI Taxonomy" id="2758568"/>
    <lineage>
        <taxon>Bacteria</taxon>
        <taxon>Pseudomonadati</taxon>
        <taxon>Pseudomonadota</taxon>
        <taxon>Betaproteobacteria</taxon>
        <taxon>Burkholderiales</taxon>
        <taxon>Oxalobacteraceae</taxon>
        <taxon>Telluria group</taxon>
        <taxon>Rugamonas</taxon>
    </lineage>
</organism>
<keyword evidence="1" id="KW-1133">Transmembrane helix</keyword>
<dbReference type="AlphaFoldDB" id="A0A7W2EKC0"/>
<evidence type="ECO:0000313" key="2">
    <source>
        <dbReference type="EMBL" id="MBA5607508.1"/>
    </source>
</evidence>
<sequence>MLQLNKGFTLIEVLITLTVFAVMLAVGIPAMSTWVLSSKVRSASEFYQEGFSMARRQAVSHNAASRIVLTTNAVSGQMDWQVDICFPQPGLPCNDGAGGWSTTTTPADNDPEGVNGYTSVFRAADNLPSTDVLAPSFQPDGASKIYYTALGWVDTSYALNLTRLRLDPDARYAKAVPTVAVAVTLAGMASKCDPTVAAGDSRGCPP</sequence>
<dbReference type="InterPro" id="IPR045584">
    <property type="entry name" value="Pilin-like"/>
</dbReference>